<dbReference type="AlphaFoldDB" id="A0ABC9NEN3"/>
<evidence type="ECO:0000313" key="2">
    <source>
        <dbReference type="Proteomes" id="UP000004110"/>
    </source>
</evidence>
<reference evidence="1" key="2">
    <citation type="submission" date="2013-11" db="EMBL/GenBank/DDBJ databases">
        <title>Draft genome sequence of Bacteroides uniformis (ATCC 8492).</title>
        <authorList>
            <person name="Sudarsanam P."/>
            <person name="Ley R."/>
            <person name="Guruge J."/>
            <person name="Turnbaugh P.J."/>
            <person name="Mahowald M."/>
            <person name="Liep D."/>
            <person name="Gordon J."/>
        </authorList>
    </citation>
    <scope>NUCLEOTIDE SEQUENCE</scope>
    <source>
        <strain evidence="1">ATCC 8492</strain>
    </source>
</reference>
<reference evidence="1" key="1">
    <citation type="submission" date="2007-06" db="EMBL/GenBank/DDBJ databases">
        <authorList>
            <person name="Fulton L."/>
            <person name="Clifton S."/>
            <person name="Fulton B."/>
            <person name="Xu J."/>
            <person name="Minx P."/>
            <person name="Pepin K.H."/>
            <person name="Johnson M."/>
            <person name="Thiruvilangam P."/>
            <person name="Bhonagiri V."/>
            <person name="Nash W.E."/>
            <person name="Mardis E.R."/>
            <person name="Wilson R.K."/>
        </authorList>
    </citation>
    <scope>NUCLEOTIDE SEQUENCE [LARGE SCALE GENOMIC DNA]</scope>
    <source>
        <strain evidence="1">ATCC 8492</strain>
    </source>
</reference>
<protein>
    <recommendedName>
        <fullName evidence="3">Transposase</fullName>
    </recommendedName>
</protein>
<organism evidence="1 2">
    <name type="scientific">Bacteroides uniformis (strain ATCC 8492 / DSM 6597 / CCUG 4942 / CIP 103695 / JCM 5828 / KCTC 5204 / NCTC 13054 / VPI 0061)</name>
    <dbReference type="NCBI Taxonomy" id="411479"/>
    <lineage>
        <taxon>Bacteria</taxon>
        <taxon>Pseudomonadati</taxon>
        <taxon>Bacteroidota</taxon>
        <taxon>Bacteroidia</taxon>
        <taxon>Bacteroidales</taxon>
        <taxon>Bacteroidaceae</taxon>
        <taxon>Bacteroides</taxon>
    </lineage>
</organism>
<proteinExistence type="predicted"/>
<sequence>MVPAAVFSMRGHFKQENRRLYQKVSAIFVASSKYI</sequence>
<evidence type="ECO:0000313" key="1">
    <source>
        <dbReference type="EMBL" id="EDO55229.1"/>
    </source>
</evidence>
<dbReference type="EMBL" id="AAYH02000039">
    <property type="protein sequence ID" value="EDO55229.1"/>
    <property type="molecule type" value="Genomic_DNA"/>
</dbReference>
<evidence type="ECO:0008006" key="3">
    <source>
        <dbReference type="Google" id="ProtNLM"/>
    </source>
</evidence>
<comment type="caution">
    <text evidence="1">The sequence shown here is derived from an EMBL/GenBank/DDBJ whole genome shotgun (WGS) entry which is preliminary data.</text>
</comment>
<gene>
    <name evidence="1" type="ORF">BACUNI_01319</name>
</gene>
<name>A0ABC9NEN3_BACUC</name>
<dbReference type="Proteomes" id="UP000004110">
    <property type="component" value="Unassembled WGS sequence"/>
</dbReference>
<accession>A0ABC9NEN3</accession>
<keyword evidence="2" id="KW-1185">Reference proteome</keyword>